<gene>
    <name evidence="1" type="ORF">LY79DRAFT_287215</name>
</gene>
<protein>
    <submittedName>
        <fullName evidence="1">Uncharacterized protein</fullName>
    </submittedName>
</protein>
<evidence type="ECO:0000313" key="1">
    <source>
        <dbReference type="EMBL" id="KAK1598371.1"/>
    </source>
</evidence>
<dbReference type="GeneID" id="85436407"/>
<proteinExistence type="predicted"/>
<keyword evidence="2" id="KW-1185">Reference proteome</keyword>
<dbReference type="AlphaFoldDB" id="A0AAD8VAY0"/>
<dbReference type="EMBL" id="JAHLJV010000005">
    <property type="protein sequence ID" value="KAK1598371.1"/>
    <property type="molecule type" value="Genomic_DNA"/>
</dbReference>
<dbReference type="RefSeq" id="XP_060419076.1">
    <property type="nucleotide sequence ID" value="XM_060552167.1"/>
</dbReference>
<comment type="caution">
    <text evidence="1">The sequence shown here is derived from an EMBL/GenBank/DDBJ whole genome shotgun (WGS) entry which is preliminary data.</text>
</comment>
<name>A0AAD8VAY0_9PEZI</name>
<dbReference type="Proteomes" id="UP001230504">
    <property type="component" value="Unassembled WGS sequence"/>
</dbReference>
<sequence>MMNQTPKHFVFLACPPGTRLSGNSAATLFAEVTQPENLETFLCHWINPAPFQQPIGPLSTTSFQDCPKLVMLLNHQEIGRLTQWCQHFFTQPDHRLLYTPKIITEFYGLTRDVESMYYGICQIRHNPQQGLYWWAPPDLGLPFAAGVRWTESTCRFFRTPFNPAYRSDMIVANLPDPRLASSLDLS</sequence>
<organism evidence="1 2">
    <name type="scientific">Colletotrichum navitas</name>
    <dbReference type="NCBI Taxonomy" id="681940"/>
    <lineage>
        <taxon>Eukaryota</taxon>
        <taxon>Fungi</taxon>
        <taxon>Dikarya</taxon>
        <taxon>Ascomycota</taxon>
        <taxon>Pezizomycotina</taxon>
        <taxon>Sordariomycetes</taxon>
        <taxon>Hypocreomycetidae</taxon>
        <taxon>Glomerellales</taxon>
        <taxon>Glomerellaceae</taxon>
        <taxon>Colletotrichum</taxon>
        <taxon>Colletotrichum graminicola species complex</taxon>
    </lineage>
</organism>
<accession>A0AAD8VAY0</accession>
<evidence type="ECO:0000313" key="2">
    <source>
        <dbReference type="Proteomes" id="UP001230504"/>
    </source>
</evidence>
<reference evidence="1" key="1">
    <citation type="submission" date="2021-06" db="EMBL/GenBank/DDBJ databases">
        <title>Comparative genomics, transcriptomics and evolutionary studies reveal genomic signatures of adaptation to plant cell wall in hemibiotrophic fungi.</title>
        <authorList>
            <consortium name="DOE Joint Genome Institute"/>
            <person name="Baroncelli R."/>
            <person name="Diaz J.F."/>
            <person name="Benocci T."/>
            <person name="Peng M."/>
            <person name="Battaglia E."/>
            <person name="Haridas S."/>
            <person name="Andreopoulos W."/>
            <person name="Labutti K."/>
            <person name="Pangilinan J."/>
            <person name="Floch G.L."/>
            <person name="Makela M.R."/>
            <person name="Henrissat B."/>
            <person name="Grigoriev I.V."/>
            <person name="Crouch J.A."/>
            <person name="De Vries R.P."/>
            <person name="Sukno S.A."/>
            <person name="Thon M.R."/>
        </authorList>
    </citation>
    <scope>NUCLEOTIDE SEQUENCE</scope>
    <source>
        <strain evidence="1">CBS 125086</strain>
    </source>
</reference>